<dbReference type="PRINTS" id="PR00598">
    <property type="entry name" value="HTHMARR"/>
</dbReference>
<keyword evidence="2" id="KW-0238">DNA-binding</keyword>
<organism evidence="5 6">
    <name type="scientific">Rhizobium alvei</name>
    <dbReference type="NCBI Taxonomy" id="1132659"/>
    <lineage>
        <taxon>Bacteria</taxon>
        <taxon>Pseudomonadati</taxon>
        <taxon>Pseudomonadota</taxon>
        <taxon>Alphaproteobacteria</taxon>
        <taxon>Hyphomicrobiales</taxon>
        <taxon>Rhizobiaceae</taxon>
        <taxon>Rhizobium/Agrobacterium group</taxon>
        <taxon>Rhizobium</taxon>
    </lineage>
</organism>
<dbReference type="InterPro" id="IPR036390">
    <property type="entry name" value="WH_DNA-bd_sf"/>
</dbReference>
<reference evidence="5" key="1">
    <citation type="journal article" date="2015" name="Int. J. Syst. Evol. Microbiol.">
        <title>Rhizobium alvei sp. nov., isolated from a freshwater river.</title>
        <authorList>
            <person name="Sheu S.Y."/>
            <person name="Huang H.W."/>
            <person name="Young C.C."/>
            <person name="Chen W.M."/>
        </authorList>
    </citation>
    <scope>NUCLEOTIDE SEQUENCE</scope>
    <source>
        <strain evidence="5">TNR-22</strain>
    </source>
</reference>
<dbReference type="EMBL" id="JAUOZU010000005">
    <property type="protein sequence ID" value="MDO6963327.1"/>
    <property type="molecule type" value="Genomic_DNA"/>
</dbReference>
<evidence type="ECO:0000256" key="1">
    <source>
        <dbReference type="ARBA" id="ARBA00023015"/>
    </source>
</evidence>
<sequence length="154" mass="16762">MNENSAADKPDLGQIFRLFNEIGIVAQLSGAAFEKVMPGTMTLPQFTVLNHLVRLGDGRTPLEIARALQVSKGAMTNTLGHLERSGWIAVRPDDHDGRSKRVDLTDSGRAIHGKAIATVMGEMAWIGDIVQAHSVEQVLPVLETIRKALDARRS</sequence>
<dbReference type="SMART" id="SM00347">
    <property type="entry name" value="HTH_MARR"/>
    <property type="match status" value="1"/>
</dbReference>
<evidence type="ECO:0000259" key="4">
    <source>
        <dbReference type="PROSITE" id="PS50995"/>
    </source>
</evidence>
<gene>
    <name evidence="5" type="ORF">Q4481_05115</name>
</gene>
<protein>
    <submittedName>
        <fullName evidence="5">MarR family transcriptional regulator</fullName>
    </submittedName>
</protein>
<proteinExistence type="predicted"/>
<feature type="domain" description="HTH marR-type" evidence="4">
    <location>
        <begin position="1"/>
        <end position="150"/>
    </location>
</feature>
<dbReference type="InterPro" id="IPR000835">
    <property type="entry name" value="HTH_MarR-typ"/>
</dbReference>
<dbReference type="InterPro" id="IPR011991">
    <property type="entry name" value="ArsR-like_HTH"/>
</dbReference>
<reference evidence="5" key="2">
    <citation type="submission" date="2023-07" db="EMBL/GenBank/DDBJ databases">
        <authorList>
            <person name="Shen H."/>
        </authorList>
    </citation>
    <scope>NUCLEOTIDE SEQUENCE</scope>
    <source>
        <strain evidence="5">TNR-22</strain>
    </source>
</reference>
<dbReference type="CDD" id="cd00090">
    <property type="entry name" value="HTH_ARSR"/>
    <property type="match status" value="1"/>
</dbReference>
<dbReference type="InterPro" id="IPR039422">
    <property type="entry name" value="MarR/SlyA-like"/>
</dbReference>
<evidence type="ECO:0000256" key="3">
    <source>
        <dbReference type="ARBA" id="ARBA00023163"/>
    </source>
</evidence>
<evidence type="ECO:0000313" key="5">
    <source>
        <dbReference type="EMBL" id="MDO6963327.1"/>
    </source>
</evidence>
<dbReference type="SUPFAM" id="SSF46785">
    <property type="entry name" value="Winged helix' DNA-binding domain"/>
    <property type="match status" value="1"/>
</dbReference>
<dbReference type="Pfam" id="PF12802">
    <property type="entry name" value="MarR_2"/>
    <property type="match status" value="1"/>
</dbReference>
<dbReference type="Proteomes" id="UP001174932">
    <property type="component" value="Unassembled WGS sequence"/>
</dbReference>
<dbReference type="RefSeq" id="WP_304375243.1">
    <property type="nucleotide sequence ID" value="NZ_JAUOZU010000005.1"/>
</dbReference>
<dbReference type="InterPro" id="IPR023187">
    <property type="entry name" value="Tscrpt_reg_MarR-type_CS"/>
</dbReference>
<dbReference type="PANTHER" id="PTHR33164">
    <property type="entry name" value="TRANSCRIPTIONAL REGULATOR, MARR FAMILY"/>
    <property type="match status" value="1"/>
</dbReference>
<name>A0ABT8YI34_9HYPH</name>
<dbReference type="PANTHER" id="PTHR33164:SF43">
    <property type="entry name" value="HTH-TYPE TRANSCRIPTIONAL REPRESSOR YETL"/>
    <property type="match status" value="1"/>
</dbReference>
<dbReference type="InterPro" id="IPR036388">
    <property type="entry name" value="WH-like_DNA-bd_sf"/>
</dbReference>
<accession>A0ABT8YI34</accession>
<keyword evidence="3" id="KW-0804">Transcription</keyword>
<dbReference type="Gene3D" id="1.10.10.10">
    <property type="entry name" value="Winged helix-like DNA-binding domain superfamily/Winged helix DNA-binding domain"/>
    <property type="match status" value="1"/>
</dbReference>
<evidence type="ECO:0000256" key="2">
    <source>
        <dbReference type="ARBA" id="ARBA00023125"/>
    </source>
</evidence>
<comment type="caution">
    <text evidence="5">The sequence shown here is derived from an EMBL/GenBank/DDBJ whole genome shotgun (WGS) entry which is preliminary data.</text>
</comment>
<dbReference type="PROSITE" id="PS50995">
    <property type="entry name" value="HTH_MARR_2"/>
    <property type="match status" value="1"/>
</dbReference>
<evidence type="ECO:0000313" key="6">
    <source>
        <dbReference type="Proteomes" id="UP001174932"/>
    </source>
</evidence>
<dbReference type="PROSITE" id="PS01117">
    <property type="entry name" value="HTH_MARR_1"/>
    <property type="match status" value="1"/>
</dbReference>
<keyword evidence="1" id="KW-0805">Transcription regulation</keyword>
<keyword evidence="6" id="KW-1185">Reference proteome</keyword>